<dbReference type="EMBL" id="SRZC01000001">
    <property type="protein sequence ID" value="TGX84236.1"/>
    <property type="molecule type" value="Genomic_DNA"/>
</dbReference>
<sequence>MKKILTYFLAYVLLQLAVGYVAINVIADGAMQLIVASVVSNVLAIALFFLARWCPVSVEFMHRKPVTVAYWCVMLALGMIIPLQSLEELIPEAWRTDIAADAFKMIMSNGWGYLAIGILAPIGEEVVFRGAIQREAVDYFRSRGMSVWVGLMFTAVLFAAVHGNPAQMPHAFIVGLLIGWLCHRSGSIIPGIIVHWVNNSVSFGLQTIYPQSYDMEIIEFFGDSYLRLSMAVLLSLLLFFPALLQLHRVLKEN</sequence>
<keyword evidence="1" id="KW-0378">Hydrolase</keyword>
<protein>
    <submittedName>
        <fullName evidence="1">CPBP family intramembrane metalloprotease</fullName>
    </submittedName>
</protein>
<organism evidence="1 2">
    <name type="scientific">Palleniella muris</name>
    <dbReference type="NCBI Taxonomy" id="3038145"/>
    <lineage>
        <taxon>Bacteria</taxon>
        <taxon>Pseudomonadati</taxon>
        <taxon>Bacteroidota</taxon>
        <taxon>Bacteroidia</taxon>
        <taxon>Bacteroidales</taxon>
        <taxon>Prevotellaceae</taxon>
        <taxon>Palleniella</taxon>
    </lineage>
</organism>
<accession>A0AC61QUP7</accession>
<evidence type="ECO:0000313" key="2">
    <source>
        <dbReference type="Proteomes" id="UP000308886"/>
    </source>
</evidence>
<evidence type="ECO:0000313" key="1">
    <source>
        <dbReference type="EMBL" id="TGX84236.1"/>
    </source>
</evidence>
<comment type="caution">
    <text evidence="1">The sequence shown here is derived from an EMBL/GenBank/DDBJ whole genome shotgun (WGS) entry which is preliminary data.</text>
</comment>
<reference evidence="1" key="1">
    <citation type="submission" date="2019-04" db="EMBL/GenBank/DDBJ databases">
        <title>Microbes associate with the intestines of laboratory mice.</title>
        <authorList>
            <person name="Navarre W."/>
            <person name="Wong E."/>
            <person name="Huang K."/>
            <person name="Tropini C."/>
            <person name="Ng K."/>
            <person name="Yu B."/>
        </authorList>
    </citation>
    <scope>NUCLEOTIDE SEQUENCE</scope>
    <source>
        <strain evidence="1">NM73_A23</strain>
    </source>
</reference>
<dbReference type="Proteomes" id="UP000308886">
    <property type="component" value="Unassembled WGS sequence"/>
</dbReference>
<proteinExistence type="predicted"/>
<keyword evidence="1" id="KW-0482">Metalloprotease</keyword>
<gene>
    <name evidence="1" type="ORF">E5358_00960</name>
</gene>
<keyword evidence="1" id="KW-0645">Protease</keyword>
<name>A0AC61QUP7_9BACT</name>
<keyword evidence="2" id="KW-1185">Reference proteome</keyword>